<keyword evidence="3 5" id="KW-0560">Oxidoreductase</keyword>
<dbReference type="InterPro" id="IPR002872">
    <property type="entry name" value="Proline_DH_dom"/>
</dbReference>
<comment type="function">
    <text evidence="5">Converts proline to delta-1-pyrroline-5-carboxylate.</text>
</comment>
<keyword evidence="5" id="KW-0285">Flavoprotein</keyword>
<proteinExistence type="evidence at transcript level"/>
<dbReference type="GO" id="GO:0005739">
    <property type="term" value="C:mitochondrion"/>
    <property type="evidence" value="ECO:0007669"/>
    <property type="project" value="TreeGrafter"/>
</dbReference>
<evidence type="ECO:0000256" key="1">
    <source>
        <dbReference type="ARBA" id="ARBA00005869"/>
    </source>
</evidence>
<evidence type="ECO:0000256" key="5">
    <source>
        <dbReference type="RuleBase" id="RU364054"/>
    </source>
</evidence>
<organism evidence="8">
    <name type="scientific">Celastrus orbiculatus</name>
    <name type="common">Oriental bittersweet</name>
    <dbReference type="NCBI Taxonomy" id="85181"/>
    <lineage>
        <taxon>Eukaryota</taxon>
        <taxon>Viridiplantae</taxon>
        <taxon>Streptophyta</taxon>
        <taxon>Embryophyta</taxon>
        <taxon>Tracheophyta</taxon>
        <taxon>Spermatophyta</taxon>
        <taxon>Magnoliopsida</taxon>
        <taxon>eudicotyledons</taxon>
        <taxon>Gunneridae</taxon>
        <taxon>Pentapetalae</taxon>
        <taxon>rosids</taxon>
        <taxon>fabids</taxon>
        <taxon>Celastrales</taxon>
        <taxon>Celastraceae</taxon>
        <taxon>Celastrus</taxon>
    </lineage>
</organism>
<dbReference type="EMBL" id="KF675789">
    <property type="protein sequence ID" value="AHC08444.1"/>
    <property type="molecule type" value="mRNA"/>
</dbReference>
<dbReference type="GO" id="GO:0004657">
    <property type="term" value="F:proline dehydrogenase activity"/>
    <property type="evidence" value="ECO:0007669"/>
    <property type="project" value="UniProtKB-EC"/>
</dbReference>
<reference evidence="8" key="1">
    <citation type="submission" date="2013-09" db="EMBL/GenBank/DDBJ databases">
        <title>Cloning and expression analysis of proline dehydrogenase from Celastrus.</title>
        <authorList>
            <person name="Wei L.J."/>
            <person name="Zhang J."/>
            <person name="Wang L."/>
            <person name="Liu L.D."/>
            <person name="Zhao T.X."/>
            <person name="Huang Q.R."/>
        </authorList>
    </citation>
    <scope>NUCLEOTIDE SEQUENCE</scope>
</reference>
<dbReference type="AlphaFoldDB" id="V9Q420"/>
<dbReference type="Pfam" id="PF01619">
    <property type="entry name" value="Pro_dh"/>
    <property type="match status" value="1"/>
</dbReference>
<evidence type="ECO:0000313" key="8">
    <source>
        <dbReference type="EMBL" id="AHC08444.1"/>
    </source>
</evidence>
<evidence type="ECO:0000259" key="7">
    <source>
        <dbReference type="Pfam" id="PF01619"/>
    </source>
</evidence>
<comment type="cofactor">
    <cofactor evidence="5">
        <name>FAD</name>
        <dbReference type="ChEBI" id="CHEBI:57692"/>
    </cofactor>
</comment>
<comment type="catalytic activity">
    <reaction evidence="5">
        <text>L-proline + a quinone = (S)-1-pyrroline-5-carboxylate + a quinol + H(+)</text>
        <dbReference type="Rhea" id="RHEA:23784"/>
        <dbReference type="ChEBI" id="CHEBI:15378"/>
        <dbReference type="ChEBI" id="CHEBI:17388"/>
        <dbReference type="ChEBI" id="CHEBI:24646"/>
        <dbReference type="ChEBI" id="CHEBI:60039"/>
        <dbReference type="ChEBI" id="CHEBI:132124"/>
        <dbReference type="EC" id="1.5.5.2"/>
    </reaction>
</comment>
<evidence type="ECO:0000256" key="2">
    <source>
        <dbReference type="ARBA" id="ARBA00012695"/>
    </source>
</evidence>
<feature type="compositionally biased region" description="Polar residues" evidence="6">
    <location>
        <begin position="16"/>
        <end position="25"/>
    </location>
</feature>
<dbReference type="GO" id="GO:0010133">
    <property type="term" value="P:L-proline catabolic process to L-glutamate"/>
    <property type="evidence" value="ECO:0007669"/>
    <property type="project" value="TreeGrafter"/>
</dbReference>
<keyword evidence="4 5" id="KW-0642">Proline metabolism</keyword>
<keyword evidence="5" id="KW-0274">FAD</keyword>
<dbReference type="InterPro" id="IPR029041">
    <property type="entry name" value="FAD-linked_oxidoreductase-like"/>
</dbReference>
<name>V9Q420_CELOR</name>
<comment type="similarity">
    <text evidence="1 5">Belongs to the proline oxidase family.</text>
</comment>
<feature type="domain" description="Proline dehydrogenase" evidence="7">
    <location>
        <begin position="204"/>
        <end position="476"/>
    </location>
</feature>
<evidence type="ECO:0000256" key="6">
    <source>
        <dbReference type="SAM" id="MobiDB-lite"/>
    </source>
</evidence>
<dbReference type="EC" id="1.5.5.2" evidence="2 5"/>
<protein>
    <recommendedName>
        <fullName evidence="2 5">Proline dehydrogenase</fullName>
        <ecNumber evidence="2 5">1.5.5.2</ecNumber>
    </recommendedName>
</protein>
<evidence type="ECO:0000256" key="4">
    <source>
        <dbReference type="ARBA" id="ARBA00023062"/>
    </source>
</evidence>
<dbReference type="PANTHER" id="PTHR13914">
    <property type="entry name" value="PROLINE OXIDASE"/>
    <property type="match status" value="1"/>
</dbReference>
<dbReference type="PANTHER" id="PTHR13914:SF0">
    <property type="entry name" value="PROLINE DEHYDROGENASE 1, MITOCHONDRIAL"/>
    <property type="match status" value="1"/>
</dbReference>
<feature type="compositionally biased region" description="Low complexity" evidence="6">
    <location>
        <begin position="36"/>
        <end position="47"/>
    </location>
</feature>
<gene>
    <name evidence="8" type="primary">NstProDH1</name>
</gene>
<dbReference type="GO" id="GO:0071949">
    <property type="term" value="F:FAD binding"/>
    <property type="evidence" value="ECO:0007669"/>
    <property type="project" value="TreeGrafter"/>
</dbReference>
<dbReference type="Gene3D" id="3.20.20.220">
    <property type="match status" value="1"/>
</dbReference>
<dbReference type="InterPro" id="IPR015659">
    <property type="entry name" value="Proline_oxidase"/>
</dbReference>
<accession>V9Q420</accession>
<sequence>MATRVIPPKLLRSVTRPRTSATTTAVPPPYFTAHKLQPSPQQPTLQQPGIVNRFVTPTASSVLNLDDHEKIFSSLSTVQMLRSSAILQMAATESVVDLGLWVMRSQLMEIKGVRDVLLSTIKHSFYEHFCAGEDAKEAKESLLKVNESGLRGMLVYGVEHTCDVDACERNLNGFTSAVDIASSLPKSSTSYVVVKITAIVPLDLLERVSDLLRWQQRDPSFNLPWKLDTFPVFSESSPLYHTMSKPEPLTPQEEQNIKQGHERLLKLCQRCVEANVPLVVDAEDTQLQPAIDYLTYSSAIVHKNADNPVLYGTIQAYLKDAKDRLLLVSKSAEKMGVPIGFKLVRGAYMSSETKLANSLGFDSPIHNSIQETHNCYNDCASFMLDKIADNASTGVILATHNVESGKLAATKARDLGIKRGNGRLEFAQLYGMSDALSYGLGNAGFHVSKYMPYGPVDVVMPYLLRRAEENRGMLSSSSLDRHLMRKELMRRIKAAALPKFEMQGYPQHSV</sequence>
<evidence type="ECO:0000256" key="3">
    <source>
        <dbReference type="ARBA" id="ARBA00023002"/>
    </source>
</evidence>
<feature type="region of interest" description="Disordered" evidence="6">
    <location>
        <begin position="16"/>
        <end position="47"/>
    </location>
</feature>
<dbReference type="SUPFAM" id="SSF51730">
    <property type="entry name" value="FAD-linked oxidoreductase"/>
    <property type="match status" value="1"/>
</dbReference>